<feature type="compositionally biased region" description="Basic residues" evidence="7">
    <location>
        <begin position="554"/>
        <end position="564"/>
    </location>
</feature>
<dbReference type="GO" id="GO:0016779">
    <property type="term" value="F:nucleotidyltransferase activity"/>
    <property type="evidence" value="ECO:0007669"/>
    <property type="project" value="UniProtKB-KW"/>
</dbReference>
<keyword evidence="1" id="KW-0808">Transferase</keyword>
<evidence type="ECO:0000313" key="11">
    <source>
        <dbReference type="Proteomes" id="UP000321393"/>
    </source>
</evidence>
<dbReference type="Proteomes" id="UP000321393">
    <property type="component" value="Unassembled WGS sequence"/>
</dbReference>
<evidence type="ECO:0000256" key="7">
    <source>
        <dbReference type="SAM" id="MobiDB-lite"/>
    </source>
</evidence>
<dbReference type="PANTHER" id="PTHR37984">
    <property type="entry name" value="PROTEIN CBG26694"/>
    <property type="match status" value="1"/>
</dbReference>
<dbReference type="PANTHER" id="PTHR37984:SF5">
    <property type="entry name" value="PROTEIN NYNRIN-LIKE"/>
    <property type="match status" value="1"/>
</dbReference>
<feature type="region of interest" description="Disordered" evidence="7">
    <location>
        <begin position="554"/>
        <end position="583"/>
    </location>
</feature>
<comment type="caution">
    <text evidence="10">The sequence shown here is derived from an EMBL/GenBank/DDBJ whole genome shotgun (WGS) entry which is preliminary data.</text>
</comment>
<evidence type="ECO:0000256" key="3">
    <source>
        <dbReference type="ARBA" id="ARBA00022722"/>
    </source>
</evidence>
<evidence type="ECO:0000256" key="2">
    <source>
        <dbReference type="ARBA" id="ARBA00022695"/>
    </source>
</evidence>
<feature type="domain" description="CCHC-type" evidence="8">
    <location>
        <begin position="773"/>
        <end position="787"/>
    </location>
</feature>
<feature type="domain" description="Integrase catalytic" evidence="9">
    <location>
        <begin position="1436"/>
        <end position="1559"/>
    </location>
</feature>
<dbReference type="Pfam" id="PF00078">
    <property type="entry name" value="RVT_1"/>
    <property type="match status" value="1"/>
</dbReference>
<dbReference type="FunFam" id="3.10.10.10:FF:000002">
    <property type="entry name" value="Retrovirus-related Pol polyprotein from transposon 17.6-like protein"/>
    <property type="match status" value="1"/>
</dbReference>
<dbReference type="Pfam" id="PF17919">
    <property type="entry name" value="RT_RNaseH_2"/>
    <property type="match status" value="1"/>
</dbReference>
<dbReference type="InterPro" id="IPR043128">
    <property type="entry name" value="Rev_trsase/Diguanyl_cyclase"/>
</dbReference>
<dbReference type="EMBL" id="SSTE01014335">
    <property type="protein sequence ID" value="KAA0046196.1"/>
    <property type="molecule type" value="Genomic_DNA"/>
</dbReference>
<dbReference type="PROSITE" id="PS50994">
    <property type="entry name" value="INTEGRASE"/>
    <property type="match status" value="1"/>
</dbReference>
<organism evidence="10 11">
    <name type="scientific">Cucumis melo var. makuwa</name>
    <name type="common">Oriental melon</name>
    <dbReference type="NCBI Taxonomy" id="1194695"/>
    <lineage>
        <taxon>Eukaryota</taxon>
        <taxon>Viridiplantae</taxon>
        <taxon>Streptophyta</taxon>
        <taxon>Embryophyta</taxon>
        <taxon>Tracheophyta</taxon>
        <taxon>Spermatophyta</taxon>
        <taxon>Magnoliopsida</taxon>
        <taxon>eudicotyledons</taxon>
        <taxon>Gunneridae</taxon>
        <taxon>Pentapetalae</taxon>
        <taxon>rosids</taxon>
        <taxon>fabids</taxon>
        <taxon>Cucurbitales</taxon>
        <taxon>Cucurbitaceae</taxon>
        <taxon>Benincaseae</taxon>
        <taxon>Cucumis</taxon>
    </lineage>
</organism>
<keyword evidence="5" id="KW-0511">Multifunctional enzyme</keyword>
<dbReference type="SUPFAM" id="SSF50630">
    <property type="entry name" value="Acid proteases"/>
    <property type="match status" value="1"/>
</dbReference>
<dbReference type="Pfam" id="PF17921">
    <property type="entry name" value="Integrase_H2C2"/>
    <property type="match status" value="1"/>
</dbReference>
<evidence type="ECO:0000313" key="10">
    <source>
        <dbReference type="EMBL" id="KAA0046196.1"/>
    </source>
</evidence>
<dbReference type="InterPro" id="IPR001878">
    <property type="entry name" value="Znf_CCHC"/>
</dbReference>
<dbReference type="InterPro" id="IPR012337">
    <property type="entry name" value="RNaseH-like_sf"/>
</dbReference>
<evidence type="ECO:0000256" key="1">
    <source>
        <dbReference type="ARBA" id="ARBA00022679"/>
    </source>
</evidence>
<dbReference type="InterPro" id="IPR041577">
    <property type="entry name" value="RT_RNaseH_2"/>
</dbReference>
<dbReference type="Gene3D" id="3.30.420.10">
    <property type="entry name" value="Ribonuclease H-like superfamily/Ribonuclease H"/>
    <property type="match status" value="1"/>
</dbReference>
<dbReference type="CDD" id="cd01647">
    <property type="entry name" value="RT_LTR"/>
    <property type="match status" value="1"/>
</dbReference>
<sequence length="1776" mass="201335">MEKGVLGLKEKMLELKKVVDIMGEDMRESNTHMHKDELYTYDRSAFKLIEKIKDVEIVNDNGTINDVPESEKVKLAVVSFDQDEVDWKRSLVARFISIKQDGSYNDYVNKFVNYFAHIPNMAESVFMDAFMTRLELELQVEVVKLEIFEPEGVKSQCNKSPRGSGKGQKRKSEFNMKEITIPINGIYTKGESPLKRLLDAESRAWLYKGHYFKEEEPKNEEELEEKWEEEELPMVQFLLKRYEDIFAPSTGLPPKRGVDHCILTLPRHKPINPTAPRSSDLPSSSFRHTVVTVSVVVRSRVPILRPCTASSRRVIQIGRPIVRKPPSPTLSLSSSCVSEKVVNPSASDRVRCKPSFHFRRASLFQLSSSDSKVTVEFRSVTASVVETNSPLFGCIRLDVELNKEFSYISGYWVYELCRGGTKGLEISWVDCVYAVEQCCRVPYRHGVLRDSSTDMCILRDNETDKCILRDYETDMCVLRDHETDMCILRDHETDMWYGEGHIDEGQEGYVKAIWTRLFFFMLPLMCFVTCYFHLSDRVMTKGIIGVFKEIPPRRGAHRGGRGGRGRGAGRVQPKVQPVAQATDPAAPVTHVDLATMEQRFRDLIMQMREQQQPAPPALAPVPVVPQVVSDQLSVEAKHLRDFRMYNTTTFDGSLEDSTKAHMWLSSLETIFRLRDAKRQEFLNFEQGDKTMEQYDAEFDMLSPFVPEMIATKAARAEMDLSLQEMANSSKVAGRGSTSGQERKAELQSISMPQRNFRSGCEFCRFQQKPFETCFKCRQKGHTADRCPMRLTGGAQNQGAGAPHQGKVFATNKTKAERVGTMVTSTLPVLGHYALVLFDYGSSHSFISSAFVLHARLEVEPLHHVLSVFTPSGENMLSKEKVKACQIEIAGHVIEVTLLVHDTHDFDVILGMNWLAANHASIDCSRKDVAFNPPLMASFKFKGEGSRSLPKVISAMSANKLLKPVVKDYPDVFPEELPELPPHREIEFAVELEPGMVPISRAPYRMAPAELKELKLQLQELLDKGFIHPSVSPWGAPVLFVKKKDGSIRLCIDYRELNKIDLRSGYHQLRIKDSDVPKTTFRSRYGHYKFIAMSFGLTNAPAVFKDLMNRVFRELLDTFVIVFIEDVLIFSKTEAEHEEHLRMVLETLRANKLYAKFSKCEFCLKQVSFLGHVVYQAGVSVHPAQIEAATSWPRPSTVSEVCSFLSLAGYYRRFVENFSRIATPLTQLTKKGAPFVWSKAYEDIFENLKQKLVTAPVLTLPDGSESFVIYSDASKKGLGCVLMQQGKVVAYASHQLKSHEQNYPTHDLELAVVVYAKDMEALLDYDCEILYHPNKANVVADALSRKRCRAETRQVVEFSISSDGCTKMYQYLKRVYWRHNMKRGVTKFVSKCLVCQQVKAPRQKPAGLLQPLSAYQISTLHSREKSTYTASKWAQLYMSEIARLHGVPVSIVSDRDARFTSKFWKGLQAVTGTRLDFSTTFHPQTNGQTKRLNQVLGDMLRACALEFPVEVLAREVKILRNREIPLVKVLYRPHRAPPTSLPLHFVTKPSSPLSSSVAASLFFVRARPAADRSSKLVVRPFASCHLQCSLSLHLVYPRKSSTPPPPIVFATSHPSIYAVRPSSGRRRVEQRKTVVACDCEVTLEFRSVTTSVVGTNSPLFEWIRLDVELNKEFSYISDCGVTVSFIYEVEYLTGMMSFGILRLVCVTFGITRLICASFGITRLISVSFEITRLICASFGITKEGDWVLDSGCTYHMTSKKWRLNLQIRGWRLNLHGQ</sequence>
<dbReference type="InterPro" id="IPR000477">
    <property type="entry name" value="RT_dom"/>
</dbReference>
<keyword evidence="6" id="KW-0862">Zinc</keyword>
<dbReference type="InterPro" id="IPR043502">
    <property type="entry name" value="DNA/RNA_pol_sf"/>
</dbReference>
<evidence type="ECO:0000259" key="8">
    <source>
        <dbReference type="PROSITE" id="PS50158"/>
    </source>
</evidence>
<proteinExistence type="predicted"/>
<name>A0A5A7TVM5_CUCMM</name>
<gene>
    <name evidence="10" type="ORF">E6C27_scaffold376G00650</name>
</gene>
<accession>A0A5A7TVM5</accession>
<dbReference type="InterPro" id="IPR036397">
    <property type="entry name" value="RNaseH_sf"/>
</dbReference>
<dbReference type="Gene3D" id="3.10.10.10">
    <property type="entry name" value="HIV Type 1 Reverse Transcriptase, subunit A, domain 1"/>
    <property type="match status" value="2"/>
</dbReference>
<keyword evidence="6" id="KW-0479">Metal-binding</keyword>
<dbReference type="FunFam" id="3.30.70.270:FF:000003">
    <property type="entry name" value="Transposon Ty3-G Gag-Pol polyprotein"/>
    <property type="match status" value="1"/>
</dbReference>
<protein>
    <submittedName>
        <fullName evidence="10">Ty3-gypsy retrotransposon protein</fullName>
    </submittedName>
</protein>
<dbReference type="GO" id="GO:0003676">
    <property type="term" value="F:nucleic acid binding"/>
    <property type="evidence" value="ECO:0007669"/>
    <property type="project" value="InterPro"/>
</dbReference>
<dbReference type="OrthoDB" id="1738534at2759"/>
<dbReference type="SUPFAM" id="SSF53098">
    <property type="entry name" value="Ribonuclease H-like"/>
    <property type="match status" value="1"/>
</dbReference>
<evidence type="ECO:0000256" key="4">
    <source>
        <dbReference type="ARBA" id="ARBA00022759"/>
    </source>
</evidence>
<dbReference type="GO" id="GO:0015074">
    <property type="term" value="P:DNA integration"/>
    <property type="evidence" value="ECO:0007669"/>
    <property type="project" value="InterPro"/>
</dbReference>
<dbReference type="GO" id="GO:0008270">
    <property type="term" value="F:zinc ion binding"/>
    <property type="evidence" value="ECO:0007669"/>
    <property type="project" value="UniProtKB-KW"/>
</dbReference>
<dbReference type="Pfam" id="PF08284">
    <property type="entry name" value="RVP_2"/>
    <property type="match status" value="1"/>
</dbReference>
<keyword evidence="2" id="KW-0548">Nucleotidyltransferase</keyword>
<dbReference type="InterPro" id="IPR021109">
    <property type="entry name" value="Peptidase_aspartic_dom_sf"/>
</dbReference>
<evidence type="ECO:0000256" key="6">
    <source>
        <dbReference type="PROSITE-ProRule" id="PRU00047"/>
    </source>
</evidence>
<dbReference type="InterPro" id="IPR050951">
    <property type="entry name" value="Retrovirus_Pol_polyprotein"/>
</dbReference>
<reference evidence="10 11" key="1">
    <citation type="submission" date="2019-08" db="EMBL/GenBank/DDBJ databases">
        <title>Draft genome sequences of two oriental melons (Cucumis melo L. var makuwa).</title>
        <authorList>
            <person name="Kwon S.-Y."/>
        </authorList>
    </citation>
    <scope>NUCLEOTIDE SEQUENCE [LARGE SCALE GENOMIC DNA]</scope>
    <source>
        <strain evidence="11">cv. SW 3</strain>
        <tissue evidence="10">Leaf</tissue>
    </source>
</reference>
<evidence type="ECO:0000259" key="9">
    <source>
        <dbReference type="PROSITE" id="PS50994"/>
    </source>
</evidence>
<dbReference type="GO" id="GO:0004519">
    <property type="term" value="F:endonuclease activity"/>
    <property type="evidence" value="ECO:0007669"/>
    <property type="project" value="UniProtKB-KW"/>
</dbReference>
<dbReference type="PROSITE" id="PS50158">
    <property type="entry name" value="ZF_CCHC"/>
    <property type="match status" value="1"/>
</dbReference>
<dbReference type="Gene3D" id="2.40.70.10">
    <property type="entry name" value="Acid Proteases"/>
    <property type="match status" value="1"/>
</dbReference>
<keyword evidence="6" id="KW-0863">Zinc-finger</keyword>
<keyword evidence="4" id="KW-0378">Hydrolase</keyword>
<dbReference type="InterPro" id="IPR001584">
    <property type="entry name" value="Integrase_cat-core"/>
</dbReference>
<dbReference type="SUPFAM" id="SSF56672">
    <property type="entry name" value="DNA/RNA polymerases"/>
    <property type="match status" value="1"/>
</dbReference>
<dbReference type="CDD" id="cd00303">
    <property type="entry name" value="retropepsin_like"/>
    <property type="match status" value="1"/>
</dbReference>
<keyword evidence="4" id="KW-0255">Endonuclease</keyword>
<dbReference type="FunFam" id="3.30.70.270:FF:000020">
    <property type="entry name" value="Transposon Tf2-6 polyprotein-like Protein"/>
    <property type="match status" value="1"/>
</dbReference>
<evidence type="ECO:0000256" key="5">
    <source>
        <dbReference type="ARBA" id="ARBA00023268"/>
    </source>
</evidence>
<dbReference type="InterPro" id="IPR041588">
    <property type="entry name" value="Integrase_H2C2"/>
</dbReference>
<dbReference type="Gene3D" id="3.30.70.270">
    <property type="match status" value="2"/>
</dbReference>
<keyword evidence="3" id="KW-0540">Nuclease</keyword>
<dbReference type="Gene3D" id="1.10.340.70">
    <property type="match status" value="1"/>
</dbReference>